<gene>
    <name evidence="9" type="ORF">COHA_003158</name>
</gene>
<evidence type="ECO:0000256" key="5">
    <source>
        <dbReference type="ARBA" id="ARBA00023242"/>
    </source>
</evidence>
<dbReference type="InterPro" id="IPR044521">
    <property type="entry name" value="AtbZIP8/43"/>
</dbReference>
<keyword evidence="5" id="KW-0539">Nucleus</keyword>
<dbReference type="CDD" id="cd14702">
    <property type="entry name" value="bZIP_plant_GBF1"/>
    <property type="match status" value="1"/>
</dbReference>
<name>A0AAD5DVG4_9CHLO</name>
<dbReference type="EMBL" id="JADXDR010000042">
    <property type="protein sequence ID" value="KAI7843174.1"/>
    <property type="molecule type" value="Genomic_DNA"/>
</dbReference>
<dbReference type="InterPro" id="IPR045314">
    <property type="entry name" value="bZIP_plant_GBF1"/>
</dbReference>
<evidence type="ECO:0000259" key="8">
    <source>
        <dbReference type="PROSITE" id="PS50217"/>
    </source>
</evidence>
<dbReference type="PANTHER" id="PTHR46324">
    <property type="entry name" value="BASIC LEUCINE ZIPPER 43-RELATED"/>
    <property type="match status" value="1"/>
</dbReference>
<dbReference type="AlphaFoldDB" id="A0AAD5DVG4"/>
<evidence type="ECO:0000256" key="7">
    <source>
        <dbReference type="SAM" id="MobiDB-lite"/>
    </source>
</evidence>
<feature type="region of interest" description="Disordered" evidence="7">
    <location>
        <begin position="172"/>
        <end position="232"/>
    </location>
</feature>
<dbReference type="Gene3D" id="1.20.5.170">
    <property type="match status" value="1"/>
</dbReference>
<keyword evidence="3" id="KW-0238">DNA-binding</keyword>
<evidence type="ECO:0000256" key="1">
    <source>
        <dbReference type="ARBA" id="ARBA00004123"/>
    </source>
</evidence>
<proteinExistence type="predicted"/>
<keyword evidence="4" id="KW-0804">Transcription</keyword>
<dbReference type="Pfam" id="PF00170">
    <property type="entry name" value="bZIP_1"/>
    <property type="match status" value="1"/>
</dbReference>
<evidence type="ECO:0000256" key="3">
    <source>
        <dbReference type="ARBA" id="ARBA00023125"/>
    </source>
</evidence>
<accession>A0AAD5DVG4</accession>
<feature type="domain" description="BZIP" evidence="8">
    <location>
        <begin position="239"/>
        <end position="302"/>
    </location>
</feature>
<evidence type="ECO:0000313" key="9">
    <source>
        <dbReference type="EMBL" id="KAI7843174.1"/>
    </source>
</evidence>
<feature type="compositionally biased region" description="Gly residues" evidence="7">
    <location>
        <begin position="209"/>
        <end position="223"/>
    </location>
</feature>
<dbReference type="SUPFAM" id="SSF57959">
    <property type="entry name" value="Leucine zipper domain"/>
    <property type="match status" value="1"/>
</dbReference>
<keyword evidence="2" id="KW-0805">Transcription regulation</keyword>
<keyword evidence="10" id="KW-1185">Reference proteome</keyword>
<dbReference type="PROSITE" id="PS50217">
    <property type="entry name" value="BZIP"/>
    <property type="match status" value="1"/>
</dbReference>
<keyword evidence="6" id="KW-0175">Coiled coil</keyword>
<evidence type="ECO:0000256" key="2">
    <source>
        <dbReference type="ARBA" id="ARBA00023015"/>
    </source>
</evidence>
<dbReference type="PANTHER" id="PTHR46324:SF26">
    <property type="entry name" value="OS02G0728001 PROTEIN"/>
    <property type="match status" value="1"/>
</dbReference>
<reference evidence="9" key="1">
    <citation type="submission" date="2020-11" db="EMBL/GenBank/DDBJ databases">
        <title>Chlorella ohadii genome sequencing and assembly.</title>
        <authorList>
            <person name="Murik O."/>
            <person name="Treves H."/>
            <person name="Kedem I."/>
            <person name="Shotland Y."/>
            <person name="Kaplan A."/>
        </authorList>
    </citation>
    <scope>NUCLEOTIDE SEQUENCE</scope>
    <source>
        <strain evidence="9">1</strain>
    </source>
</reference>
<sequence length="326" mass="33181">MTLSSLPLHGFSNSLLAGLAMDVEAQDFAAKLEALPLPLPGFDHDGLCADVASPAGLPRVVSLDFVRAFRGNELQPSAFEPACSGSAAPPPLVPQLPLPLPAAASAAAEGVETPTCLAVQPTVAALMHSSRLQLGTPLPLPAVPAQVPLPLPAMVPTSTLGCAPAVPSSIAGSDGGAALSLPSRPGSVGPGHASDGPCQATSSKPKAAGAGGKAGAAAKGGKGGKGKDRATMTQAEKAALRRARRMLSNRESARRSRKRKVEQLNDLEGQVRDAQGQLDEANDKVARLTETLAQRDEELACLKRQLHALKRLLPLPGAAAAAKAPQ</sequence>
<dbReference type="InterPro" id="IPR004827">
    <property type="entry name" value="bZIP"/>
</dbReference>
<feature type="coiled-coil region" evidence="6">
    <location>
        <begin position="250"/>
        <end position="312"/>
    </location>
</feature>
<dbReference type="SMART" id="SM00338">
    <property type="entry name" value="BRLZ"/>
    <property type="match status" value="1"/>
</dbReference>
<dbReference type="Proteomes" id="UP001205105">
    <property type="component" value="Unassembled WGS sequence"/>
</dbReference>
<evidence type="ECO:0000313" key="10">
    <source>
        <dbReference type="Proteomes" id="UP001205105"/>
    </source>
</evidence>
<dbReference type="GO" id="GO:0005634">
    <property type="term" value="C:nucleus"/>
    <property type="evidence" value="ECO:0007669"/>
    <property type="project" value="UniProtKB-SubCell"/>
</dbReference>
<protein>
    <recommendedName>
        <fullName evidence="8">BZIP domain-containing protein</fullName>
    </recommendedName>
</protein>
<comment type="subcellular location">
    <subcellularLocation>
        <location evidence="1">Nucleus</location>
    </subcellularLocation>
</comment>
<comment type="caution">
    <text evidence="9">The sequence shown here is derived from an EMBL/GenBank/DDBJ whole genome shotgun (WGS) entry which is preliminary data.</text>
</comment>
<organism evidence="9 10">
    <name type="scientific">Chlorella ohadii</name>
    <dbReference type="NCBI Taxonomy" id="2649997"/>
    <lineage>
        <taxon>Eukaryota</taxon>
        <taxon>Viridiplantae</taxon>
        <taxon>Chlorophyta</taxon>
        <taxon>core chlorophytes</taxon>
        <taxon>Trebouxiophyceae</taxon>
        <taxon>Chlorellales</taxon>
        <taxon>Chlorellaceae</taxon>
        <taxon>Chlorella clade</taxon>
        <taxon>Chlorella</taxon>
    </lineage>
</organism>
<dbReference type="PROSITE" id="PS00036">
    <property type="entry name" value="BZIP_BASIC"/>
    <property type="match status" value="1"/>
</dbReference>
<evidence type="ECO:0000256" key="6">
    <source>
        <dbReference type="SAM" id="Coils"/>
    </source>
</evidence>
<dbReference type="InterPro" id="IPR046347">
    <property type="entry name" value="bZIP_sf"/>
</dbReference>
<dbReference type="GO" id="GO:0003700">
    <property type="term" value="F:DNA-binding transcription factor activity"/>
    <property type="evidence" value="ECO:0007669"/>
    <property type="project" value="InterPro"/>
</dbReference>
<dbReference type="GO" id="GO:0003677">
    <property type="term" value="F:DNA binding"/>
    <property type="evidence" value="ECO:0007669"/>
    <property type="project" value="UniProtKB-KW"/>
</dbReference>
<evidence type="ECO:0000256" key="4">
    <source>
        <dbReference type="ARBA" id="ARBA00023163"/>
    </source>
</evidence>